<dbReference type="Gene3D" id="1.50.40.10">
    <property type="entry name" value="Mitochondrial carrier domain"/>
    <property type="match status" value="2"/>
</dbReference>
<dbReference type="PANTHER" id="PTHR45624:SF12">
    <property type="entry name" value="MITOCHONDRIAL ORNITHINE TRANSPORTER 1"/>
    <property type="match status" value="1"/>
</dbReference>
<keyword evidence="8 9" id="KW-0472">Membrane</keyword>
<dbReference type="GO" id="GO:1990575">
    <property type="term" value="P:mitochondrial L-ornithine transmembrane transport"/>
    <property type="evidence" value="ECO:0007669"/>
    <property type="project" value="TreeGrafter"/>
</dbReference>
<dbReference type="Proteomes" id="UP000674143">
    <property type="component" value="Unassembled WGS sequence"/>
</dbReference>
<reference evidence="12" key="1">
    <citation type="journal article" date="2021" name="Microbiol. Resour. Announc.">
        <title>LGAAP: Leishmaniinae Genome Assembly and Annotation Pipeline.</title>
        <authorList>
            <person name="Almutairi H."/>
            <person name="Urbaniak M.D."/>
            <person name="Bates M.D."/>
            <person name="Jariyapan N."/>
            <person name="Kwakye-Nuako G."/>
            <person name="Thomaz-Soccol V."/>
            <person name="Al-Salem W.S."/>
            <person name="Dillon R.J."/>
            <person name="Bates P.A."/>
            <person name="Gatherer D."/>
        </authorList>
    </citation>
    <scope>NUCLEOTIDE SEQUENCE [LARGE SCALE GENOMIC DNA]</scope>
</reference>
<organism evidence="11 12">
    <name type="scientific">Leishmania orientalis</name>
    <dbReference type="NCBI Taxonomy" id="2249476"/>
    <lineage>
        <taxon>Eukaryota</taxon>
        <taxon>Discoba</taxon>
        <taxon>Euglenozoa</taxon>
        <taxon>Kinetoplastea</taxon>
        <taxon>Metakinetoplastina</taxon>
        <taxon>Trypanosomatida</taxon>
        <taxon>Trypanosomatidae</taxon>
        <taxon>Leishmaniinae</taxon>
        <taxon>Leishmania</taxon>
    </lineage>
</organism>
<sequence length="321" mass="35022">MATAFVPSAVAAAAPLSQSCLSEDNLRTLCRLVGGTVGGLMQAVSSYPFDTIKSRVQNGVYPSISSCARHTWKEEGIRGFYRGVTPQLFFCGLQNAVLFSLNQRMNDWMASPQDDPSGPQPLWRTAVAAQLTAPVYVLTVAPVEKVTVQLQMIGKSGRTSSTVTGPISCLLRIIRLEGYRGILSGYTPTLMSRLIGLPFYFIGYQTARTTLLDTPLASTSTGRDVVVPALSGMTAGVCFWTSNYPCDFVKTRMQASTTRLSILDIIRRTYANGGVRAFYVGYTACLLRTLPSNASLWLGIELTTAFLSRHPLYTDLRNVRV</sequence>
<evidence type="ECO:0000256" key="1">
    <source>
        <dbReference type="ARBA" id="ARBA00004225"/>
    </source>
</evidence>
<dbReference type="AlphaFoldDB" id="A0A836G4L5"/>
<feature type="repeat" description="Solcar" evidence="9">
    <location>
        <begin position="223"/>
        <end position="306"/>
    </location>
</feature>
<evidence type="ECO:0000256" key="5">
    <source>
        <dbReference type="ARBA" id="ARBA00022737"/>
    </source>
</evidence>
<dbReference type="InterPro" id="IPR050567">
    <property type="entry name" value="Mitochondrial_Carrier"/>
</dbReference>
<evidence type="ECO:0000256" key="4">
    <source>
        <dbReference type="ARBA" id="ARBA00022692"/>
    </source>
</evidence>
<reference evidence="12" key="2">
    <citation type="journal article" date="2021" name="Sci. Data">
        <title>Chromosome-scale genome sequencing, assembly and annotation of six genomes from subfamily Leishmaniinae.</title>
        <authorList>
            <person name="Almutairi H."/>
            <person name="Urbaniak M.D."/>
            <person name="Bates M.D."/>
            <person name="Jariyapan N."/>
            <person name="Kwakye-Nuako G."/>
            <person name="Thomaz Soccol V."/>
            <person name="Al-Salem W.S."/>
            <person name="Dillon R.J."/>
            <person name="Bates P.A."/>
            <person name="Gatherer D."/>
        </authorList>
    </citation>
    <scope>NUCLEOTIDE SEQUENCE [LARGE SCALE GENOMIC DNA]</scope>
</reference>
<keyword evidence="12" id="KW-1185">Reference proteome</keyword>
<dbReference type="PROSITE" id="PS50920">
    <property type="entry name" value="SOLCAR"/>
    <property type="match status" value="3"/>
</dbReference>
<evidence type="ECO:0000313" key="11">
    <source>
        <dbReference type="EMBL" id="KAG5465264.1"/>
    </source>
</evidence>
<dbReference type="SMR" id="A0A836G4L5"/>
<proteinExistence type="inferred from homology"/>
<comment type="caution">
    <text evidence="11">The sequence shown here is derived from an EMBL/GenBank/DDBJ whole genome shotgun (WGS) entry which is preliminary data.</text>
</comment>
<keyword evidence="6" id="KW-1133">Transmembrane helix</keyword>
<keyword evidence="3 10" id="KW-0813">Transport</keyword>
<dbReference type="RefSeq" id="XP_067058895.1">
    <property type="nucleotide sequence ID" value="XM_067202794.1"/>
</dbReference>
<dbReference type="GO" id="GO:0031966">
    <property type="term" value="C:mitochondrial membrane"/>
    <property type="evidence" value="ECO:0007669"/>
    <property type="project" value="UniProtKB-SubCell"/>
</dbReference>
<dbReference type="KEGG" id="loi:92356728"/>
<evidence type="ECO:0000256" key="8">
    <source>
        <dbReference type="ARBA" id="ARBA00023136"/>
    </source>
</evidence>
<dbReference type="Pfam" id="PF00153">
    <property type="entry name" value="Mito_carr"/>
    <property type="match status" value="3"/>
</dbReference>
<feature type="repeat" description="Solcar" evidence="9">
    <location>
        <begin position="26"/>
        <end position="108"/>
    </location>
</feature>
<evidence type="ECO:0000313" key="12">
    <source>
        <dbReference type="Proteomes" id="UP000674143"/>
    </source>
</evidence>
<evidence type="ECO:0000256" key="7">
    <source>
        <dbReference type="ARBA" id="ARBA00023128"/>
    </source>
</evidence>
<evidence type="ECO:0000256" key="10">
    <source>
        <dbReference type="RuleBase" id="RU000488"/>
    </source>
</evidence>
<evidence type="ECO:0000256" key="3">
    <source>
        <dbReference type="ARBA" id="ARBA00022448"/>
    </source>
</evidence>
<keyword evidence="4 9" id="KW-0812">Transmembrane</keyword>
<comment type="similarity">
    <text evidence="2 10">Belongs to the mitochondrial carrier (TC 2.A.29) family.</text>
</comment>
<evidence type="ECO:0008006" key="13">
    <source>
        <dbReference type="Google" id="ProtNLM"/>
    </source>
</evidence>
<keyword evidence="7" id="KW-0496">Mitochondrion</keyword>
<comment type="subcellular location">
    <subcellularLocation>
        <location evidence="1">Mitochondrion membrane</location>
        <topology evidence="1">Multi-pass membrane protein</topology>
    </subcellularLocation>
</comment>
<keyword evidence="5" id="KW-0677">Repeat</keyword>
<dbReference type="InterPro" id="IPR018108">
    <property type="entry name" value="MCP_transmembrane"/>
</dbReference>
<gene>
    <name evidence="11" type="ORF">LSCM4_00719</name>
</gene>
<dbReference type="GeneID" id="92356728"/>
<dbReference type="EMBL" id="JAFHLR010000036">
    <property type="protein sequence ID" value="KAG5465264.1"/>
    <property type="molecule type" value="Genomic_DNA"/>
</dbReference>
<dbReference type="PANTHER" id="PTHR45624">
    <property type="entry name" value="MITOCHONDRIAL BASIC AMINO ACIDS TRANSPORTER-RELATED"/>
    <property type="match status" value="1"/>
</dbReference>
<dbReference type="InterPro" id="IPR023395">
    <property type="entry name" value="MCP_dom_sf"/>
</dbReference>
<evidence type="ECO:0000256" key="6">
    <source>
        <dbReference type="ARBA" id="ARBA00022989"/>
    </source>
</evidence>
<protein>
    <recommendedName>
        <fullName evidence="13">Mitochondrial carrier protein</fullName>
    </recommendedName>
</protein>
<evidence type="ECO:0000256" key="9">
    <source>
        <dbReference type="PROSITE-ProRule" id="PRU00282"/>
    </source>
</evidence>
<evidence type="ECO:0000256" key="2">
    <source>
        <dbReference type="ARBA" id="ARBA00006375"/>
    </source>
</evidence>
<name>A0A836G4L5_9TRYP</name>
<dbReference type="GO" id="GO:0000064">
    <property type="term" value="F:L-ornithine transmembrane transporter activity"/>
    <property type="evidence" value="ECO:0007669"/>
    <property type="project" value="TreeGrafter"/>
</dbReference>
<dbReference type="SUPFAM" id="SSF103506">
    <property type="entry name" value="Mitochondrial carrier"/>
    <property type="match status" value="1"/>
</dbReference>
<feature type="repeat" description="Solcar" evidence="9">
    <location>
        <begin position="120"/>
        <end position="210"/>
    </location>
</feature>
<accession>A0A836G4L5</accession>